<evidence type="ECO:0000313" key="10">
    <source>
        <dbReference type="RefSeq" id="XP_026483921.2"/>
    </source>
</evidence>
<dbReference type="PANTHER" id="PTHR42643">
    <property type="entry name" value="IONOTROPIC RECEPTOR 20A-RELATED"/>
    <property type="match status" value="1"/>
</dbReference>
<reference evidence="10" key="1">
    <citation type="submission" date="2025-08" db="UniProtKB">
        <authorList>
            <consortium name="RefSeq"/>
        </authorList>
    </citation>
    <scope>IDENTIFICATION</scope>
    <source>
        <tissue evidence="10">Whole body</tissue>
    </source>
</reference>
<evidence type="ECO:0000256" key="5">
    <source>
        <dbReference type="ARBA" id="ARBA00023136"/>
    </source>
</evidence>
<feature type="transmembrane region" description="Helical" evidence="8">
    <location>
        <begin position="467"/>
        <end position="487"/>
    </location>
</feature>
<dbReference type="InterPro" id="IPR052192">
    <property type="entry name" value="Insect_Ionotropic_Sensory_Rcpt"/>
</dbReference>
<feature type="transmembrane region" description="Helical" evidence="8">
    <location>
        <begin position="220"/>
        <end position="237"/>
    </location>
</feature>
<dbReference type="Proteomes" id="UP001652626">
    <property type="component" value="Chromosome 27"/>
</dbReference>
<evidence type="ECO:0000313" key="9">
    <source>
        <dbReference type="Proteomes" id="UP001652626"/>
    </source>
</evidence>
<comment type="subcellular location">
    <subcellularLocation>
        <location evidence="1">Cell membrane</location>
        <topology evidence="1">Multi-pass membrane protein</topology>
    </subcellularLocation>
</comment>
<sequence>MNYDNSGKYIIICTASDYANCNENQIFSTLAKIRIINVIYMRGESSEDFVSFSYDIVHPGKCISSEPYNVDVSGNCPDDECYKTVFPDKLKNFNKCSLIISTFEQPPFMYLSNDTLEPSGGDGNILRLVANALNATLEIKMPQGGNDWGQYDNGNWTGSLGDVFNDRVDASMCSLPVTADKYGNFQISFVYNSMDIVWTAKLPMQKPAWQKLLNPLQTDLRIVLFFTFVSIVFINSLMKLSKWQRLRKILKIGPTRFSLLFYSWALFVGIPILRNPSNRQFLLVMYSWIWFSFVIRNAYQAALIGSLKKHDYEEYFTSFEDVLKGKYPYGGLENLRDYYADDNYIYDNWETMEFDQVYEVLDKISEGKSDIVLAFNKEIIVEHLIDHNGIRHLQILPEKIVNSPTVMFFKKNSVLTQPVSRILSILVEAGFCQLMHARYLRHKKLLFQLATSHENVPLTLENFNACMVLLIFGWFLSIIFFVAEAYCGRLQDDEKQSDLKD</sequence>
<keyword evidence="7" id="KW-0325">Glycoprotein</keyword>
<feature type="transmembrane region" description="Helical" evidence="8">
    <location>
        <begin position="257"/>
        <end position="274"/>
    </location>
</feature>
<evidence type="ECO:0000256" key="4">
    <source>
        <dbReference type="ARBA" id="ARBA00022989"/>
    </source>
</evidence>
<dbReference type="AlphaFoldDB" id="A0A8B8HKG4"/>
<evidence type="ECO:0000256" key="3">
    <source>
        <dbReference type="ARBA" id="ARBA00022692"/>
    </source>
</evidence>
<keyword evidence="2" id="KW-1003">Cell membrane</keyword>
<keyword evidence="9" id="KW-1185">Reference proteome</keyword>
<gene>
    <name evidence="10" type="primary">LOC113391972</name>
</gene>
<name>A0A8B8HKG4_VANTA</name>
<keyword evidence="3 8" id="KW-0812">Transmembrane</keyword>
<organism evidence="9 10">
    <name type="scientific">Vanessa tameamea</name>
    <name type="common">Kamehameha butterfly</name>
    <dbReference type="NCBI Taxonomy" id="334116"/>
    <lineage>
        <taxon>Eukaryota</taxon>
        <taxon>Metazoa</taxon>
        <taxon>Ecdysozoa</taxon>
        <taxon>Arthropoda</taxon>
        <taxon>Hexapoda</taxon>
        <taxon>Insecta</taxon>
        <taxon>Pterygota</taxon>
        <taxon>Neoptera</taxon>
        <taxon>Endopterygota</taxon>
        <taxon>Lepidoptera</taxon>
        <taxon>Glossata</taxon>
        <taxon>Ditrysia</taxon>
        <taxon>Papilionoidea</taxon>
        <taxon>Nymphalidae</taxon>
        <taxon>Nymphalinae</taxon>
        <taxon>Vanessa</taxon>
    </lineage>
</organism>
<evidence type="ECO:0000256" key="6">
    <source>
        <dbReference type="ARBA" id="ARBA00023170"/>
    </source>
</evidence>
<dbReference type="GeneID" id="113391972"/>
<evidence type="ECO:0000256" key="1">
    <source>
        <dbReference type="ARBA" id="ARBA00004651"/>
    </source>
</evidence>
<keyword evidence="4 8" id="KW-1133">Transmembrane helix</keyword>
<keyword evidence="6" id="KW-0675">Receptor</keyword>
<protein>
    <submittedName>
        <fullName evidence="10">Uncharacterized protein LOC113391972</fullName>
    </submittedName>
</protein>
<evidence type="ECO:0000256" key="7">
    <source>
        <dbReference type="ARBA" id="ARBA00023180"/>
    </source>
</evidence>
<feature type="transmembrane region" description="Helical" evidence="8">
    <location>
        <begin position="280"/>
        <end position="299"/>
    </location>
</feature>
<dbReference type="GO" id="GO:0005886">
    <property type="term" value="C:plasma membrane"/>
    <property type="evidence" value="ECO:0007669"/>
    <property type="project" value="UniProtKB-SubCell"/>
</dbReference>
<dbReference type="RefSeq" id="XP_026483921.2">
    <property type="nucleotide sequence ID" value="XM_026628136.2"/>
</dbReference>
<dbReference type="Gene3D" id="3.40.190.10">
    <property type="entry name" value="Periplasmic binding protein-like II"/>
    <property type="match status" value="1"/>
</dbReference>
<dbReference type="PANTHER" id="PTHR42643:SF30">
    <property type="entry name" value="IONOTROPIC RECEPTOR 40A-RELATED"/>
    <property type="match status" value="1"/>
</dbReference>
<dbReference type="OrthoDB" id="7739311at2759"/>
<dbReference type="SUPFAM" id="SSF53850">
    <property type="entry name" value="Periplasmic binding protein-like II"/>
    <property type="match status" value="1"/>
</dbReference>
<keyword evidence="5 8" id="KW-0472">Membrane</keyword>
<dbReference type="OMA" id="YQLVIYF"/>
<proteinExistence type="predicted"/>
<evidence type="ECO:0000256" key="2">
    <source>
        <dbReference type="ARBA" id="ARBA00022475"/>
    </source>
</evidence>
<evidence type="ECO:0000256" key="8">
    <source>
        <dbReference type="SAM" id="Phobius"/>
    </source>
</evidence>
<accession>A0A8B8HKG4</accession>